<reference evidence="9 10" key="1">
    <citation type="journal article" date="2015" name="Genome Announc.">
        <title>Complete Genome Sequencing of Protease-Producing Novel Arthrobacter sp. Strain IHBB 11108 Using PacBio Single-Molecule Real-Time Sequencing Technology.</title>
        <authorList>
            <person name="Kiran S."/>
            <person name="Swarnkar M.K."/>
            <person name="Pal M."/>
            <person name="Thakur R."/>
            <person name="Tewari R."/>
            <person name="Singh A.K."/>
            <person name="Gulati A."/>
        </authorList>
    </citation>
    <scope>NUCLEOTIDE SEQUENCE [LARGE SCALE GENOMIC DNA]</scope>
    <source>
        <strain evidence="9 10">IHBB 11108</strain>
    </source>
</reference>
<organism evidence="9 10">
    <name type="scientific">Psychromicrobium lacuslunae</name>
    <dbReference type="NCBI Taxonomy" id="1618207"/>
    <lineage>
        <taxon>Bacteria</taxon>
        <taxon>Bacillati</taxon>
        <taxon>Actinomycetota</taxon>
        <taxon>Actinomycetes</taxon>
        <taxon>Micrococcales</taxon>
        <taxon>Micrococcaceae</taxon>
        <taxon>Psychromicrobium</taxon>
    </lineage>
</organism>
<feature type="transmembrane region" description="Helical" evidence="7">
    <location>
        <begin position="189"/>
        <end position="207"/>
    </location>
</feature>
<dbReference type="KEGG" id="ari:UM93_15110"/>
<comment type="subcellular location">
    <subcellularLocation>
        <location evidence="1">Cell membrane</location>
        <topology evidence="1">Multi-pass membrane protein</topology>
    </subcellularLocation>
</comment>
<protein>
    <submittedName>
        <fullName evidence="9">Multidrug transporter</fullName>
    </submittedName>
</protein>
<evidence type="ECO:0000256" key="6">
    <source>
        <dbReference type="SAM" id="MobiDB-lite"/>
    </source>
</evidence>
<dbReference type="RefSeq" id="WP_082057183.1">
    <property type="nucleotide sequence ID" value="NZ_CP011005.1"/>
</dbReference>
<feature type="transmembrane region" description="Helical" evidence="7">
    <location>
        <begin position="162"/>
        <end position="183"/>
    </location>
</feature>
<dbReference type="GO" id="GO:0022857">
    <property type="term" value="F:transmembrane transporter activity"/>
    <property type="evidence" value="ECO:0007669"/>
    <property type="project" value="InterPro"/>
</dbReference>
<gene>
    <name evidence="9" type="ORF">UM93_15110</name>
</gene>
<dbReference type="Pfam" id="PF07690">
    <property type="entry name" value="MFS_1"/>
    <property type="match status" value="1"/>
</dbReference>
<dbReference type="OrthoDB" id="9778875at2"/>
<feature type="transmembrane region" description="Helical" evidence="7">
    <location>
        <begin position="319"/>
        <end position="341"/>
    </location>
</feature>
<dbReference type="EMBL" id="CP011005">
    <property type="protein sequence ID" value="AJT42490.1"/>
    <property type="molecule type" value="Genomic_DNA"/>
</dbReference>
<name>A0A0D4C275_9MICC</name>
<dbReference type="SUPFAM" id="SSF103473">
    <property type="entry name" value="MFS general substrate transporter"/>
    <property type="match status" value="1"/>
</dbReference>
<evidence type="ECO:0000256" key="1">
    <source>
        <dbReference type="ARBA" id="ARBA00004651"/>
    </source>
</evidence>
<dbReference type="Gene3D" id="1.20.1250.20">
    <property type="entry name" value="MFS general substrate transporter like domains"/>
    <property type="match status" value="2"/>
</dbReference>
<evidence type="ECO:0000256" key="7">
    <source>
        <dbReference type="SAM" id="Phobius"/>
    </source>
</evidence>
<evidence type="ECO:0000259" key="8">
    <source>
        <dbReference type="PROSITE" id="PS50850"/>
    </source>
</evidence>
<keyword evidence="5 7" id="KW-0472">Membrane</keyword>
<accession>A0A0D4C275</accession>
<keyword evidence="4 7" id="KW-1133">Transmembrane helix</keyword>
<feature type="transmembrane region" description="Helical" evidence="7">
    <location>
        <begin position="457"/>
        <end position="476"/>
    </location>
</feature>
<evidence type="ECO:0000256" key="3">
    <source>
        <dbReference type="ARBA" id="ARBA00022692"/>
    </source>
</evidence>
<feature type="region of interest" description="Disordered" evidence="6">
    <location>
        <begin position="1"/>
        <end position="21"/>
    </location>
</feature>
<sequence>MTESTISQDPPAASTPSSAKKTPAAGSWGDLLGPAHLAAALVLAGGVALYAMNVYVTAALLPSAIGEIGGAEYYAWVATSFLTASVVASMLVNRLLSSLGPSRAYLTAFLIFGAGALINALSPNMELFLVGRIIQGIGGGLLTGLGFAVIRTALPARLWTRAAGLVSAMWGVGNLIGPALGGLFAQFGLWRWAFGLLVAAALVLAFLSRKALPHNSESHLKHPPLPLLSLVLLTLAAAIFSVTSVLPKGIWTVLGIVAGVLLMAGFIWRERVAKATVLPKLSYLKGNSLKWIYLSLAALSAGAMTESFIPLFGQELGGMIPLLAGFLGAALSVGWTVAQLFSVNLSTDASKRVVRLAGPLVLAAGLASYGLLQQAGAGPWLVVLWAIILFVAGAGIGSAFPHFSVAAMSSTDDEDEGQKAAAGISTTQLIANAVASALAGILVSLGAPSMIDSARLMSFGIAAVALIGFGTAIASVRGSRRSQLTSAEK</sequence>
<dbReference type="HOGENOM" id="CLU_000960_2_6_11"/>
<dbReference type="Proteomes" id="UP000061839">
    <property type="component" value="Chromosome"/>
</dbReference>
<dbReference type="PANTHER" id="PTHR42718:SF9">
    <property type="entry name" value="MAJOR FACILITATOR SUPERFAMILY MULTIDRUG TRANSPORTER MFSC"/>
    <property type="match status" value="1"/>
</dbReference>
<dbReference type="InterPro" id="IPR036259">
    <property type="entry name" value="MFS_trans_sf"/>
</dbReference>
<dbReference type="PRINTS" id="PR01036">
    <property type="entry name" value="TCRTETB"/>
</dbReference>
<keyword evidence="3 7" id="KW-0812">Transmembrane</keyword>
<feature type="transmembrane region" description="Helical" evidence="7">
    <location>
        <begin position="227"/>
        <end position="244"/>
    </location>
</feature>
<evidence type="ECO:0000256" key="4">
    <source>
        <dbReference type="ARBA" id="ARBA00022989"/>
    </source>
</evidence>
<feature type="transmembrane region" description="Helical" evidence="7">
    <location>
        <begin position="378"/>
        <end position="400"/>
    </location>
</feature>
<feature type="transmembrane region" description="Helical" evidence="7">
    <location>
        <begin position="250"/>
        <end position="268"/>
    </location>
</feature>
<evidence type="ECO:0000256" key="5">
    <source>
        <dbReference type="ARBA" id="ARBA00023136"/>
    </source>
</evidence>
<dbReference type="GO" id="GO:0005886">
    <property type="term" value="C:plasma membrane"/>
    <property type="evidence" value="ECO:0007669"/>
    <property type="project" value="UniProtKB-SubCell"/>
</dbReference>
<feature type="compositionally biased region" description="Polar residues" evidence="6">
    <location>
        <begin position="1"/>
        <end position="20"/>
    </location>
</feature>
<feature type="transmembrane region" description="Helical" evidence="7">
    <location>
        <begin position="353"/>
        <end position="372"/>
    </location>
</feature>
<evidence type="ECO:0000313" key="9">
    <source>
        <dbReference type="EMBL" id="AJT42490.1"/>
    </source>
</evidence>
<feature type="domain" description="Major facilitator superfamily (MFS) profile" evidence="8">
    <location>
        <begin position="39"/>
        <end position="480"/>
    </location>
</feature>
<dbReference type="PROSITE" id="PS50850">
    <property type="entry name" value="MFS"/>
    <property type="match status" value="1"/>
</dbReference>
<dbReference type="STRING" id="1618207.UM93_15110"/>
<dbReference type="PATRIC" id="fig|1618207.4.peg.3075"/>
<feature type="transmembrane region" description="Helical" evidence="7">
    <location>
        <begin position="127"/>
        <end position="150"/>
    </location>
</feature>
<keyword evidence="2" id="KW-0813">Transport</keyword>
<feature type="transmembrane region" description="Helical" evidence="7">
    <location>
        <begin position="429"/>
        <end position="451"/>
    </location>
</feature>
<feature type="transmembrane region" description="Helical" evidence="7">
    <location>
        <begin position="37"/>
        <end position="61"/>
    </location>
</feature>
<proteinExistence type="predicted"/>
<dbReference type="InterPro" id="IPR011701">
    <property type="entry name" value="MFS"/>
</dbReference>
<dbReference type="AlphaFoldDB" id="A0A0D4C275"/>
<feature type="transmembrane region" description="Helical" evidence="7">
    <location>
        <begin position="104"/>
        <end position="121"/>
    </location>
</feature>
<evidence type="ECO:0000256" key="2">
    <source>
        <dbReference type="ARBA" id="ARBA00022448"/>
    </source>
</evidence>
<evidence type="ECO:0000313" key="10">
    <source>
        <dbReference type="Proteomes" id="UP000061839"/>
    </source>
</evidence>
<dbReference type="InterPro" id="IPR020846">
    <property type="entry name" value="MFS_dom"/>
</dbReference>
<feature type="transmembrane region" description="Helical" evidence="7">
    <location>
        <begin position="289"/>
        <end position="313"/>
    </location>
</feature>
<feature type="transmembrane region" description="Helical" evidence="7">
    <location>
        <begin position="73"/>
        <end position="92"/>
    </location>
</feature>
<dbReference type="PANTHER" id="PTHR42718">
    <property type="entry name" value="MAJOR FACILITATOR SUPERFAMILY MULTIDRUG TRANSPORTER MFSC"/>
    <property type="match status" value="1"/>
</dbReference>
<keyword evidence="10" id="KW-1185">Reference proteome</keyword>